<dbReference type="SUPFAM" id="SSF52833">
    <property type="entry name" value="Thioredoxin-like"/>
    <property type="match status" value="1"/>
</dbReference>
<dbReference type="Pfam" id="PF00578">
    <property type="entry name" value="AhpC-TSA"/>
    <property type="match status" value="1"/>
</dbReference>
<dbReference type="PROSITE" id="PS51352">
    <property type="entry name" value="THIOREDOXIN_2"/>
    <property type="match status" value="1"/>
</dbReference>
<evidence type="ECO:0000256" key="3">
    <source>
        <dbReference type="ARBA" id="ARBA00022559"/>
    </source>
</evidence>
<name>A0A5E6MEY3_9BACT</name>
<organism evidence="14 15">
    <name type="scientific">Methylacidimicrobium tartarophylax</name>
    <dbReference type="NCBI Taxonomy" id="1041768"/>
    <lineage>
        <taxon>Bacteria</taxon>
        <taxon>Pseudomonadati</taxon>
        <taxon>Verrucomicrobiota</taxon>
        <taxon>Methylacidimicrobium</taxon>
    </lineage>
</organism>
<dbReference type="InterPro" id="IPR000866">
    <property type="entry name" value="AhpC/TSA"/>
</dbReference>
<evidence type="ECO:0000259" key="13">
    <source>
        <dbReference type="PROSITE" id="PS51352"/>
    </source>
</evidence>
<evidence type="ECO:0000256" key="12">
    <source>
        <dbReference type="SAM" id="MobiDB-lite"/>
    </source>
</evidence>
<evidence type="ECO:0000256" key="7">
    <source>
        <dbReference type="ARBA" id="ARBA00023284"/>
    </source>
</evidence>
<evidence type="ECO:0000256" key="4">
    <source>
        <dbReference type="ARBA" id="ARBA00022862"/>
    </source>
</evidence>
<comment type="function">
    <text evidence="1">Thiol-specific peroxidase that catalyzes the reduction of hydrogen peroxide and organic hydroperoxides to water and alcohols, respectively. Plays a role in cell protection against oxidative stress by detoxifying peroxides and as sensor of hydrogen peroxide-mediated signaling events.</text>
</comment>
<evidence type="ECO:0000313" key="15">
    <source>
        <dbReference type="Proteomes" id="UP000334923"/>
    </source>
</evidence>
<dbReference type="GO" id="GO:0005737">
    <property type="term" value="C:cytoplasm"/>
    <property type="evidence" value="ECO:0007669"/>
    <property type="project" value="TreeGrafter"/>
</dbReference>
<feature type="region of interest" description="Disordered" evidence="12">
    <location>
        <begin position="128"/>
        <end position="155"/>
    </location>
</feature>
<accession>A0A5E6MEY3</accession>
<keyword evidence="7" id="KW-0676">Redox-active center</keyword>
<keyword evidence="15" id="KW-1185">Reference proteome</keyword>
<dbReference type="InterPro" id="IPR050924">
    <property type="entry name" value="Peroxiredoxin_BCP/PrxQ"/>
</dbReference>
<comment type="similarity">
    <text evidence="9">Belongs to the peroxiredoxin family. BCP/PrxQ subfamily.</text>
</comment>
<keyword evidence="5 14" id="KW-0560">Oxidoreductase</keyword>
<gene>
    <name evidence="14" type="primary">bcp</name>
    <name evidence="14" type="ORF">MAMT_00198</name>
</gene>
<evidence type="ECO:0000256" key="8">
    <source>
        <dbReference type="ARBA" id="ARBA00032824"/>
    </source>
</evidence>
<evidence type="ECO:0000256" key="2">
    <source>
        <dbReference type="ARBA" id="ARBA00013017"/>
    </source>
</evidence>
<dbReference type="PANTHER" id="PTHR42801:SF4">
    <property type="entry name" value="AHPC_TSA FAMILY PROTEIN"/>
    <property type="match status" value="1"/>
</dbReference>
<keyword evidence="3 14" id="KW-0575">Peroxidase</keyword>
<dbReference type="EC" id="1.11.1.24" evidence="2"/>
<evidence type="ECO:0000256" key="5">
    <source>
        <dbReference type="ARBA" id="ARBA00023002"/>
    </source>
</evidence>
<dbReference type="InterPro" id="IPR013766">
    <property type="entry name" value="Thioredoxin_domain"/>
</dbReference>
<dbReference type="Proteomes" id="UP000334923">
    <property type="component" value="Unassembled WGS sequence"/>
</dbReference>
<proteinExistence type="inferred from homology"/>
<reference evidence="14 15" key="1">
    <citation type="submission" date="2019-09" db="EMBL/GenBank/DDBJ databases">
        <authorList>
            <person name="Cremers G."/>
        </authorList>
    </citation>
    <scope>NUCLEOTIDE SEQUENCE [LARGE SCALE GENOMIC DNA]</scope>
    <source>
        <strain evidence="14">4A</strain>
    </source>
</reference>
<keyword evidence="6" id="KW-1015">Disulfide bond</keyword>
<evidence type="ECO:0000313" key="14">
    <source>
        <dbReference type="EMBL" id="VVM04627.1"/>
    </source>
</evidence>
<evidence type="ECO:0000256" key="9">
    <source>
        <dbReference type="ARBA" id="ARBA00038489"/>
    </source>
</evidence>
<dbReference type="PANTHER" id="PTHR42801">
    <property type="entry name" value="THIOREDOXIN-DEPENDENT PEROXIDE REDUCTASE"/>
    <property type="match status" value="1"/>
</dbReference>
<evidence type="ECO:0000256" key="11">
    <source>
        <dbReference type="ARBA" id="ARBA00049091"/>
    </source>
</evidence>
<dbReference type="GO" id="GO:0045454">
    <property type="term" value="P:cell redox homeostasis"/>
    <property type="evidence" value="ECO:0007669"/>
    <property type="project" value="TreeGrafter"/>
</dbReference>
<dbReference type="AlphaFoldDB" id="A0A5E6MEY3"/>
<keyword evidence="4" id="KW-0049">Antioxidant</keyword>
<dbReference type="GO" id="GO:0008379">
    <property type="term" value="F:thioredoxin peroxidase activity"/>
    <property type="evidence" value="ECO:0007669"/>
    <property type="project" value="TreeGrafter"/>
</dbReference>
<dbReference type="Gene3D" id="3.40.30.10">
    <property type="entry name" value="Glutaredoxin"/>
    <property type="match status" value="1"/>
</dbReference>
<feature type="domain" description="Thioredoxin" evidence="13">
    <location>
        <begin position="1"/>
        <end position="126"/>
    </location>
</feature>
<feature type="compositionally biased region" description="Basic and acidic residues" evidence="12">
    <location>
        <begin position="134"/>
        <end position="144"/>
    </location>
</feature>
<dbReference type="InterPro" id="IPR036249">
    <property type="entry name" value="Thioredoxin-like_sf"/>
</dbReference>
<protein>
    <recommendedName>
        <fullName evidence="2">thioredoxin-dependent peroxiredoxin</fullName>
        <ecNumber evidence="2">1.11.1.24</ecNumber>
    </recommendedName>
    <alternativeName>
        <fullName evidence="8">Thioredoxin peroxidase</fullName>
    </alternativeName>
    <alternativeName>
        <fullName evidence="10">Thioredoxin-dependent peroxiredoxin Bcp</fullName>
    </alternativeName>
</protein>
<evidence type="ECO:0000256" key="6">
    <source>
        <dbReference type="ARBA" id="ARBA00023157"/>
    </source>
</evidence>
<dbReference type="GO" id="GO:0034599">
    <property type="term" value="P:cellular response to oxidative stress"/>
    <property type="evidence" value="ECO:0007669"/>
    <property type="project" value="TreeGrafter"/>
</dbReference>
<evidence type="ECO:0000256" key="10">
    <source>
        <dbReference type="ARBA" id="ARBA00042639"/>
    </source>
</evidence>
<evidence type="ECO:0000256" key="1">
    <source>
        <dbReference type="ARBA" id="ARBA00003330"/>
    </source>
</evidence>
<dbReference type="CDD" id="cd03017">
    <property type="entry name" value="PRX_BCP"/>
    <property type="match status" value="1"/>
</dbReference>
<dbReference type="EMBL" id="CABFVA020000007">
    <property type="protein sequence ID" value="VVM04627.1"/>
    <property type="molecule type" value="Genomic_DNA"/>
</dbReference>
<comment type="catalytic activity">
    <reaction evidence="11">
        <text>a hydroperoxide + [thioredoxin]-dithiol = an alcohol + [thioredoxin]-disulfide + H2O</text>
        <dbReference type="Rhea" id="RHEA:62620"/>
        <dbReference type="Rhea" id="RHEA-COMP:10698"/>
        <dbReference type="Rhea" id="RHEA-COMP:10700"/>
        <dbReference type="ChEBI" id="CHEBI:15377"/>
        <dbReference type="ChEBI" id="CHEBI:29950"/>
        <dbReference type="ChEBI" id="CHEBI:30879"/>
        <dbReference type="ChEBI" id="CHEBI:35924"/>
        <dbReference type="ChEBI" id="CHEBI:50058"/>
        <dbReference type="EC" id="1.11.1.24"/>
    </reaction>
</comment>
<sequence>MGELLASGRTLLYFYPRAHTPHCTRQACNLRDHAKELVPWEVRIVGVSGDSPERLASFLRRHGLPFLLLSDRGGAAARAFGLPVFLGLVKRVSFLIEDGVIVWRDLHPRVGEQAQDLLRMLEARRRFPAPPADDSQREGERENPDPSAGPWPTAG</sequence>